<dbReference type="PANTHER" id="PTHR39191:SF1">
    <property type="entry name" value="DUF4922 DOMAIN-CONTAINING PROTEIN"/>
    <property type="match status" value="1"/>
</dbReference>
<dbReference type="PIRSF" id="PIRSF006005">
    <property type="entry name" value="GalT_BS"/>
    <property type="match status" value="1"/>
</dbReference>
<evidence type="ECO:0000256" key="1">
    <source>
        <dbReference type="ARBA" id="ARBA00001107"/>
    </source>
</evidence>
<dbReference type="NCBIfam" id="TIGR01239">
    <property type="entry name" value="galT_2"/>
    <property type="match status" value="1"/>
</dbReference>
<dbReference type="Proteomes" id="UP001596147">
    <property type="component" value="Unassembled WGS sequence"/>
</dbReference>
<comment type="similarity">
    <text evidence="4 10">Belongs to the galactose-1-phosphate uridylyltransferase type 2 family.</text>
</comment>
<dbReference type="HAMAP" id="MF_00571">
    <property type="entry name" value="GalP_UDP_trans"/>
    <property type="match status" value="1"/>
</dbReference>
<dbReference type="PANTHER" id="PTHR39191">
    <property type="entry name" value="GALACTOSE-1-PHOSPHATE URIDYLYLTRANSFERASE"/>
    <property type="match status" value="1"/>
</dbReference>
<dbReference type="InterPro" id="IPR023425">
    <property type="entry name" value="GalP_uridyl_Trfase_II_CS"/>
</dbReference>
<evidence type="ECO:0000256" key="3">
    <source>
        <dbReference type="ARBA" id="ARBA00004947"/>
    </source>
</evidence>
<keyword evidence="7 10" id="KW-0548">Nucleotidyltransferase</keyword>
<dbReference type="EC" id="2.7.7.12" evidence="10"/>
<name>A0ABW0LI98_9BACI</name>
<comment type="subcellular location">
    <subcellularLocation>
        <location evidence="2 10">Cytoplasm</location>
    </subcellularLocation>
</comment>
<evidence type="ECO:0000256" key="8">
    <source>
        <dbReference type="ARBA" id="ARBA00023144"/>
    </source>
</evidence>
<dbReference type="InterPro" id="IPR005850">
    <property type="entry name" value="GalP_Utransf_C"/>
</dbReference>
<keyword evidence="6 10" id="KW-0808">Transferase</keyword>
<dbReference type="RefSeq" id="WP_382349839.1">
    <property type="nucleotide sequence ID" value="NZ_JBHSMC010000010.1"/>
</dbReference>
<dbReference type="NCBIfam" id="NF003629">
    <property type="entry name" value="PRK05270.1-2"/>
    <property type="match status" value="1"/>
</dbReference>
<comment type="caution">
    <text evidence="13">The sequence shown here is derived from an EMBL/GenBank/DDBJ whole genome shotgun (WGS) entry which is preliminary data.</text>
</comment>
<evidence type="ECO:0000259" key="12">
    <source>
        <dbReference type="Pfam" id="PF02744"/>
    </source>
</evidence>
<sequence>MKIYEKLEQLIQYGLRKKLIEDADVEFVRNDLLAILGLEDWKSVSVEPVDDESPTAILADILDWAAENGILPHNTVTYRDLLDTEIMGAFIARPSTIIKEFSQIYRESGPEAATKYFYHLSKDSNYIRTDRVAKNEHWFTKTAYGDLEITINLSKPEKDPVAIAAERNQKKVGYPECLLCKENVGYAGRVNHPARQNHRIIPVDLDGEPWYLQFSPYVYYNEHAIVFSSEHKPMKISKDGFNRLLAFTEQYPHYFVGSNADLPIVGGSILSHDHFQGGNHSFPMAKAEIEESFTVKGFEEIEVGIVRWPMSVIRLRGKNRAQVADLAEYITNQWKSYSDPEVEIIADTNGTPHNTVTPIVRRSGENFEFDIVLRNNRTNEKHPTGIFHPHAEVQHIKKENIGLIEVMGLAVLPGRLKEELQLVGEYLLTEDYEEKLRASELTDKHADWAIQVKANYPELNSNNVEPILRDEVGKIFATVLEHAGVFKRTESGQAAFRKFVQSITTPSVSTK</sequence>
<keyword evidence="5 10" id="KW-0963">Cytoplasm</keyword>
<keyword evidence="14" id="KW-1185">Reference proteome</keyword>
<dbReference type="Pfam" id="PF01087">
    <property type="entry name" value="GalP_UDP_transf"/>
    <property type="match status" value="1"/>
</dbReference>
<dbReference type="InterPro" id="IPR005849">
    <property type="entry name" value="GalP_Utransf_N"/>
</dbReference>
<keyword evidence="9 10" id="KW-0119">Carbohydrate metabolism</keyword>
<evidence type="ECO:0000256" key="2">
    <source>
        <dbReference type="ARBA" id="ARBA00004496"/>
    </source>
</evidence>
<protein>
    <recommendedName>
        <fullName evidence="10">Galactose-1-phosphate uridylyltransferase</fullName>
        <shortName evidence="10">Gal-1-P uridylyltransferase</shortName>
        <ecNumber evidence="10">2.7.7.12</ecNumber>
    </recommendedName>
    <alternativeName>
        <fullName evidence="10">UDP-glucose--hexose-1-phosphate uridylyltransferase</fullName>
    </alternativeName>
</protein>
<proteinExistence type="inferred from homology"/>
<evidence type="ECO:0000313" key="14">
    <source>
        <dbReference type="Proteomes" id="UP001596147"/>
    </source>
</evidence>
<evidence type="ECO:0000256" key="4">
    <source>
        <dbReference type="ARBA" id="ARBA00008706"/>
    </source>
</evidence>
<comment type="catalytic activity">
    <reaction evidence="1 10">
        <text>alpha-D-galactose 1-phosphate + UDP-alpha-D-glucose = alpha-D-glucose 1-phosphate + UDP-alpha-D-galactose</text>
        <dbReference type="Rhea" id="RHEA:13989"/>
        <dbReference type="ChEBI" id="CHEBI:58336"/>
        <dbReference type="ChEBI" id="CHEBI:58601"/>
        <dbReference type="ChEBI" id="CHEBI:58885"/>
        <dbReference type="ChEBI" id="CHEBI:66914"/>
        <dbReference type="EC" id="2.7.7.12"/>
    </reaction>
</comment>
<dbReference type="Pfam" id="PF02744">
    <property type="entry name" value="GalP_UDP_tr_C"/>
    <property type="match status" value="1"/>
</dbReference>
<evidence type="ECO:0000256" key="6">
    <source>
        <dbReference type="ARBA" id="ARBA00022679"/>
    </source>
</evidence>
<dbReference type="EMBL" id="JBHSMC010000010">
    <property type="protein sequence ID" value="MFC5464662.1"/>
    <property type="molecule type" value="Genomic_DNA"/>
</dbReference>
<evidence type="ECO:0000256" key="7">
    <source>
        <dbReference type="ARBA" id="ARBA00022695"/>
    </source>
</evidence>
<organism evidence="13 14">
    <name type="scientific">Lederbergia graminis</name>
    <dbReference type="NCBI Taxonomy" id="735518"/>
    <lineage>
        <taxon>Bacteria</taxon>
        <taxon>Bacillati</taxon>
        <taxon>Bacillota</taxon>
        <taxon>Bacilli</taxon>
        <taxon>Bacillales</taxon>
        <taxon>Bacillaceae</taxon>
        <taxon>Lederbergia</taxon>
    </lineage>
</organism>
<dbReference type="InterPro" id="IPR000766">
    <property type="entry name" value="GalP_uridyl_Trfase_II"/>
</dbReference>
<evidence type="ECO:0000256" key="9">
    <source>
        <dbReference type="ARBA" id="ARBA00023277"/>
    </source>
</evidence>
<gene>
    <name evidence="10 13" type="primary">galT</name>
    <name evidence="13" type="ORF">ACFPM4_07840</name>
</gene>
<dbReference type="GO" id="GO:0008108">
    <property type="term" value="F:UDP-glucose:hexose-1-phosphate uridylyltransferase activity"/>
    <property type="evidence" value="ECO:0007669"/>
    <property type="project" value="UniProtKB-EC"/>
</dbReference>
<evidence type="ECO:0000259" key="11">
    <source>
        <dbReference type="Pfam" id="PF01087"/>
    </source>
</evidence>
<accession>A0ABW0LI98</accession>
<reference evidence="14" key="1">
    <citation type="journal article" date="2019" name="Int. J. Syst. Evol. Microbiol.">
        <title>The Global Catalogue of Microorganisms (GCM) 10K type strain sequencing project: providing services to taxonomists for standard genome sequencing and annotation.</title>
        <authorList>
            <consortium name="The Broad Institute Genomics Platform"/>
            <consortium name="The Broad Institute Genome Sequencing Center for Infectious Disease"/>
            <person name="Wu L."/>
            <person name="Ma J."/>
        </authorList>
    </citation>
    <scope>NUCLEOTIDE SEQUENCE [LARGE SCALE GENOMIC DNA]</scope>
    <source>
        <strain evidence="14">CGMCC 1.12237</strain>
    </source>
</reference>
<feature type="domain" description="Galactose-1-phosphate uridyl transferase C-terminal" evidence="12">
    <location>
        <begin position="249"/>
        <end position="449"/>
    </location>
</feature>
<evidence type="ECO:0000256" key="5">
    <source>
        <dbReference type="ARBA" id="ARBA00022490"/>
    </source>
</evidence>
<dbReference type="PROSITE" id="PS01163">
    <property type="entry name" value="GAL_P_UDP_TRANSF_II"/>
    <property type="match status" value="1"/>
</dbReference>
<comment type="pathway">
    <text evidence="3 10">Carbohydrate metabolism; galactose metabolism.</text>
</comment>
<evidence type="ECO:0000313" key="13">
    <source>
        <dbReference type="EMBL" id="MFC5464662.1"/>
    </source>
</evidence>
<evidence type="ECO:0000256" key="10">
    <source>
        <dbReference type="HAMAP-Rule" id="MF_00571"/>
    </source>
</evidence>
<keyword evidence="8 10" id="KW-0299">Galactose metabolism</keyword>
<feature type="domain" description="Galactose-1-phosphate uridyl transferase N-terminal" evidence="11">
    <location>
        <begin position="36"/>
        <end position="233"/>
    </location>
</feature>